<dbReference type="SMART" id="SM00387">
    <property type="entry name" value="HATPase_c"/>
    <property type="match status" value="1"/>
</dbReference>
<evidence type="ECO:0000256" key="6">
    <source>
        <dbReference type="ARBA" id="ARBA00023012"/>
    </source>
</evidence>
<dbReference type="EMBL" id="JBCITM010000001">
    <property type="protein sequence ID" value="MEN1759050.1"/>
    <property type="molecule type" value="Genomic_DNA"/>
</dbReference>
<dbReference type="PRINTS" id="PR00344">
    <property type="entry name" value="BCTRLSENSOR"/>
</dbReference>
<dbReference type="PANTHER" id="PTHR43047">
    <property type="entry name" value="TWO-COMPONENT HISTIDINE PROTEIN KINASE"/>
    <property type="match status" value="1"/>
</dbReference>
<evidence type="ECO:0000256" key="1">
    <source>
        <dbReference type="ARBA" id="ARBA00000085"/>
    </source>
</evidence>
<dbReference type="SMART" id="SM00086">
    <property type="entry name" value="PAC"/>
    <property type="match status" value="1"/>
</dbReference>
<dbReference type="Pfam" id="PF00512">
    <property type="entry name" value="HisKA"/>
    <property type="match status" value="1"/>
</dbReference>
<protein>
    <recommendedName>
        <fullName evidence="2">histidine kinase</fullName>
        <ecNumber evidence="2">2.7.13.3</ecNumber>
    </recommendedName>
</protein>
<feature type="domain" description="Histidine kinase" evidence="7">
    <location>
        <begin position="391"/>
        <end position="615"/>
    </location>
</feature>
<keyword evidence="5" id="KW-0418">Kinase</keyword>
<dbReference type="Pfam" id="PF02518">
    <property type="entry name" value="HATPase_c"/>
    <property type="match status" value="1"/>
</dbReference>
<dbReference type="SUPFAM" id="SSF47384">
    <property type="entry name" value="Homodimeric domain of signal transducing histidine kinase"/>
    <property type="match status" value="1"/>
</dbReference>
<dbReference type="Proteomes" id="UP001407405">
    <property type="component" value="Unassembled WGS sequence"/>
</dbReference>
<dbReference type="InterPro" id="IPR004358">
    <property type="entry name" value="Sig_transdc_His_kin-like_C"/>
</dbReference>
<keyword evidence="9" id="KW-0067">ATP-binding</keyword>
<dbReference type="NCBIfam" id="TIGR00229">
    <property type="entry name" value="sensory_box"/>
    <property type="match status" value="1"/>
</dbReference>
<feature type="domain" description="PAC" evidence="8">
    <location>
        <begin position="321"/>
        <end position="373"/>
    </location>
</feature>
<dbReference type="Gene3D" id="3.30.565.10">
    <property type="entry name" value="Histidine kinase-like ATPase, C-terminal domain"/>
    <property type="match status" value="1"/>
</dbReference>
<dbReference type="SUPFAM" id="SSF55874">
    <property type="entry name" value="ATPase domain of HSP90 chaperone/DNA topoisomerase II/histidine kinase"/>
    <property type="match status" value="1"/>
</dbReference>
<dbReference type="Gene3D" id="1.10.287.130">
    <property type="match status" value="1"/>
</dbReference>
<comment type="catalytic activity">
    <reaction evidence="1">
        <text>ATP + protein L-histidine = ADP + protein N-phospho-L-histidine.</text>
        <dbReference type="EC" id="2.7.13.3"/>
    </reaction>
</comment>
<dbReference type="InterPro" id="IPR005467">
    <property type="entry name" value="His_kinase_dom"/>
</dbReference>
<dbReference type="Pfam" id="PF13188">
    <property type="entry name" value="PAS_8"/>
    <property type="match status" value="1"/>
</dbReference>
<evidence type="ECO:0000259" key="8">
    <source>
        <dbReference type="PROSITE" id="PS50113"/>
    </source>
</evidence>
<dbReference type="InterPro" id="IPR036097">
    <property type="entry name" value="HisK_dim/P_sf"/>
</dbReference>
<dbReference type="SMART" id="SM00091">
    <property type="entry name" value="PAS"/>
    <property type="match status" value="2"/>
</dbReference>
<keyword evidence="3" id="KW-0597">Phosphoprotein</keyword>
<keyword evidence="4" id="KW-0808">Transferase</keyword>
<reference evidence="9 10" key="1">
    <citation type="submission" date="2024-04" db="EMBL/GenBank/DDBJ databases">
        <title>Genome sequencing and metabolic network reconstruction of aminoacids and betaine degradation by Anoxynatronum sibiricum.</title>
        <authorList>
            <person name="Detkova E.N."/>
            <person name="Boltjanskaja Y.V."/>
            <person name="Mardanov A.V."/>
            <person name="Kevbrin V."/>
        </authorList>
    </citation>
    <scope>NUCLEOTIDE SEQUENCE [LARGE SCALE GENOMIC DNA]</scope>
    <source>
        <strain evidence="9 10">Z-7981</strain>
    </source>
</reference>
<dbReference type="SMART" id="SM00388">
    <property type="entry name" value="HisKA"/>
    <property type="match status" value="1"/>
</dbReference>
<accession>A0ABU9VPG1</accession>
<keyword evidence="6" id="KW-0902">Two-component regulatory system</keyword>
<evidence type="ECO:0000256" key="4">
    <source>
        <dbReference type="ARBA" id="ARBA00022679"/>
    </source>
</evidence>
<dbReference type="CDD" id="cd00130">
    <property type="entry name" value="PAS"/>
    <property type="match status" value="2"/>
</dbReference>
<keyword evidence="9" id="KW-0547">Nucleotide-binding</keyword>
<gene>
    <name evidence="9" type="ORF">AAIG11_01070</name>
</gene>
<evidence type="ECO:0000256" key="2">
    <source>
        <dbReference type="ARBA" id="ARBA00012438"/>
    </source>
</evidence>
<name>A0ABU9VPG1_9CLOT</name>
<evidence type="ECO:0000313" key="10">
    <source>
        <dbReference type="Proteomes" id="UP001407405"/>
    </source>
</evidence>
<dbReference type="InterPro" id="IPR035965">
    <property type="entry name" value="PAS-like_dom_sf"/>
</dbReference>
<evidence type="ECO:0000256" key="5">
    <source>
        <dbReference type="ARBA" id="ARBA00022777"/>
    </source>
</evidence>
<dbReference type="InterPro" id="IPR003594">
    <property type="entry name" value="HATPase_dom"/>
</dbReference>
<evidence type="ECO:0000313" key="9">
    <source>
        <dbReference type="EMBL" id="MEN1759050.1"/>
    </source>
</evidence>
<evidence type="ECO:0000256" key="3">
    <source>
        <dbReference type="ARBA" id="ARBA00022553"/>
    </source>
</evidence>
<dbReference type="InterPro" id="IPR000014">
    <property type="entry name" value="PAS"/>
</dbReference>
<dbReference type="CDD" id="cd00082">
    <property type="entry name" value="HisKA"/>
    <property type="match status" value="1"/>
</dbReference>
<dbReference type="InterPro" id="IPR013655">
    <property type="entry name" value="PAS_fold_3"/>
</dbReference>
<dbReference type="Pfam" id="PF08447">
    <property type="entry name" value="PAS_3"/>
    <property type="match status" value="1"/>
</dbReference>
<dbReference type="InterPro" id="IPR036890">
    <property type="entry name" value="HATPase_C_sf"/>
</dbReference>
<evidence type="ECO:0000259" key="7">
    <source>
        <dbReference type="PROSITE" id="PS50109"/>
    </source>
</evidence>
<dbReference type="InterPro" id="IPR003661">
    <property type="entry name" value="HisK_dim/P_dom"/>
</dbReference>
<comment type="caution">
    <text evidence="9">The sequence shown here is derived from an EMBL/GenBank/DDBJ whole genome shotgun (WGS) entry which is preliminary data.</text>
</comment>
<sequence>MRTFMEQAPMGYAYHRMECDADGQPVDYVFIDVNRAYEEMTGLKREKMLGKRLSQAVPAVLTDGFDWVGFYAQAALEGKTVETEQYVSSLECYYRIKAVPAEEFHFICYITNITAEKEQMERFRSVASALNDIVLDLDDAFRFTGVYTTDESQLLFPKEFLIGKSIEEVFDEAMALKTLENLQMVQQSDSNSMMEYPSWHTGEERWYQAVYLGRQDSFGRWRYNIVIRDISESRTAALALEESERSKSVLLSNLPGMAYRCRYDRYWTMEFVSEGCRVLTGYAPEQLIGNRDCSYNDLILEEYREQLWEAWAQAAAGKKPMRAEYRILMADNTEKWVWEQGVPIYNDNGEVEALEGLVIDLSERKAMERAMRQARDAAESANLAKSQFLANMSHEIRTPMNGLYGFLQLMELTELNGEQQEYLAHMRQSIDTLLSIVNDILDISRIESGKLELEYIAFDLREEMKAAVMPFSLRAREKGLELSVMIDSEVPRQVMGDPIRLRQVLTNLASNAVKFTDAGSVLVHATVSETPLADEDEPMIVFRVIDTGIGISETMQSRLFEPFVQAETSTTRRYGGTGLGLSIVRHIVTLMGGRVNLESRPGQGTAVTCTIPFPEMSE</sequence>
<dbReference type="GO" id="GO:0005524">
    <property type="term" value="F:ATP binding"/>
    <property type="evidence" value="ECO:0007669"/>
    <property type="project" value="UniProtKB-KW"/>
</dbReference>
<dbReference type="CDD" id="cd16922">
    <property type="entry name" value="HATPase_EvgS-ArcB-TorS-like"/>
    <property type="match status" value="1"/>
</dbReference>
<organism evidence="9 10">
    <name type="scientific">Anoxynatronum sibiricum</name>
    <dbReference type="NCBI Taxonomy" id="210623"/>
    <lineage>
        <taxon>Bacteria</taxon>
        <taxon>Bacillati</taxon>
        <taxon>Bacillota</taxon>
        <taxon>Clostridia</taxon>
        <taxon>Eubacteriales</taxon>
        <taxon>Clostridiaceae</taxon>
        <taxon>Anoxynatronum</taxon>
    </lineage>
</organism>
<dbReference type="PROSITE" id="PS50113">
    <property type="entry name" value="PAC"/>
    <property type="match status" value="1"/>
</dbReference>
<dbReference type="PROSITE" id="PS50109">
    <property type="entry name" value="HIS_KIN"/>
    <property type="match status" value="1"/>
</dbReference>
<dbReference type="SUPFAM" id="SSF55785">
    <property type="entry name" value="PYP-like sensor domain (PAS domain)"/>
    <property type="match status" value="3"/>
</dbReference>
<dbReference type="EC" id="2.7.13.3" evidence="2"/>
<keyword evidence="10" id="KW-1185">Reference proteome</keyword>
<proteinExistence type="predicted"/>
<dbReference type="Gene3D" id="3.30.450.20">
    <property type="entry name" value="PAS domain"/>
    <property type="match status" value="3"/>
</dbReference>
<dbReference type="InterPro" id="IPR001610">
    <property type="entry name" value="PAC"/>
</dbReference>
<dbReference type="InterPro" id="IPR000700">
    <property type="entry name" value="PAS-assoc_C"/>
</dbReference>